<dbReference type="GO" id="GO:0005975">
    <property type="term" value="P:carbohydrate metabolic process"/>
    <property type="evidence" value="ECO:0007669"/>
    <property type="project" value="InterPro"/>
</dbReference>
<evidence type="ECO:0000259" key="8">
    <source>
        <dbReference type="Pfam" id="PF17753"/>
    </source>
</evidence>
<dbReference type="Proteomes" id="UP000311605">
    <property type="component" value="Unassembled WGS sequence"/>
</dbReference>
<dbReference type="OrthoDB" id="9758603at2"/>
<keyword evidence="4 10" id="KW-0378">Hydrolase</keyword>
<keyword evidence="6" id="KW-0326">Glycosidase</keyword>
<dbReference type="InterPro" id="IPR006102">
    <property type="entry name" value="Ig-like_GH2"/>
</dbReference>
<evidence type="ECO:0000256" key="2">
    <source>
        <dbReference type="ARBA" id="ARBA00007401"/>
    </source>
</evidence>
<organism evidence="10 11">
    <name type="scientific">Aliirhizobium smilacinae</name>
    <dbReference type="NCBI Taxonomy" id="1395944"/>
    <lineage>
        <taxon>Bacteria</taxon>
        <taxon>Pseudomonadati</taxon>
        <taxon>Pseudomonadota</taxon>
        <taxon>Alphaproteobacteria</taxon>
        <taxon>Hyphomicrobiales</taxon>
        <taxon>Rhizobiaceae</taxon>
        <taxon>Aliirhizobium</taxon>
    </lineage>
</organism>
<comment type="caution">
    <text evidence="10">The sequence shown here is derived from an EMBL/GenBank/DDBJ whole genome shotgun (WGS) entry which is preliminary data.</text>
</comment>
<dbReference type="SUPFAM" id="SSF49785">
    <property type="entry name" value="Galactose-binding domain-like"/>
    <property type="match status" value="1"/>
</dbReference>
<keyword evidence="5" id="KW-0325">Glycoprotein</keyword>
<feature type="domain" description="Glycoside hydrolase family 2 immunoglobulin-like beta-sandwich" evidence="7">
    <location>
        <begin position="188"/>
        <end position="285"/>
    </location>
</feature>
<dbReference type="SUPFAM" id="SSF51445">
    <property type="entry name" value="(Trans)glycosidases"/>
    <property type="match status" value="1"/>
</dbReference>
<proteinExistence type="inferred from homology"/>
<evidence type="ECO:0000256" key="1">
    <source>
        <dbReference type="ARBA" id="ARBA00000829"/>
    </source>
</evidence>
<dbReference type="GO" id="GO:0006516">
    <property type="term" value="P:glycoprotein catabolic process"/>
    <property type="evidence" value="ECO:0007669"/>
    <property type="project" value="TreeGrafter"/>
</dbReference>
<dbReference type="AlphaFoldDB" id="A0A5C4XMZ8"/>
<dbReference type="EC" id="3.2.1.25" evidence="3"/>
<comment type="similarity">
    <text evidence="2">Belongs to the glycosyl hydrolase 2 family.</text>
</comment>
<evidence type="ECO:0000313" key="10">
    <source>
        <dbReference type="EMBL" id="TNM64895.1"/>
    </source>
</evidence>
<dbReference type="InterPro" id="IPR013783">
    <property type="entry name" value="Ig-like_fold"/>
</dbReference>
<dbReference type="PANTHER" id="PTHR43730:SF1">
    <property type="entry name" value="BETA-MANNOSIDASE"/>
    <property type="match status" value="1"/>
</dbReference>
<comment type="catalytic activity">
    <reaction evidence="1">
        <text>Hydrolysis of terminal, non-reducing beta-D-mannose residues in beta-D-mannosides.</text>
        <dbReference type="EC" id="3.2.1.25"/>
    </reaction>
</comment>
<dbReference type="Pfam" id="PF00703">
    <property type="entry name" value="Glyco_hydro_2"/>
    <property type="match status" value="1"/>
</dbReference>
<dbReference type="InterPro" id="IPR036156">
    <property type="entry name" value="Beta-gal/glucu_dom_sf"/>
</dbReference>
<dbReference type="PANTHER" id="PTHR43730">
    <property type="entry name" value="BETA-MANNOSIDASE"/>
    <property type="match status" value="1"/>
</dbReference>
<name>A0A5C4XMZ8_9HYPH</name>
<evidence type="ECO:0000259" key="9">
    <source>
        <dbReference type="Pfam" id="PF22666"/>
    </source>
</evidence>
<evidence type="ECO:0000256" key="4">
    <source>
        <dbReference type="ARBA" id="ARBA00022801"/>
    </source>
</evidence>
<dbReference type="InterPro" id="IPR050887">
    <property type="entry name" value="Beta-mannosidase_GH2"/>
</dbReference>
<dbReference type="SUPFAM" id="SSF49303">
    <property type="entry name" value="beta-Galactosidase/glucuronidase domain"/>
    <property type="match status" value="2"/>
</dbReference>
<dbReference type="InterPro" id="IPR008979">
    <property type="entry name" value="Galactose-bd-like_sf"/>
</dbReference>
<dbReference type="FunFam" id="3.20.20.80:FF:000050">
    <property type="entry name" value="Beta-mannosidase B"/>
    <property type="match status" value="1"/>
</dbReference>
<dbReference type="RefSeq" id="WP_139671571.1">
    <property type="nucleotide sequence ID" value="NZ_VDMN01000001.1"/>
</dbReference>
<accession>A0A5C4XMZ8</accession>
<evidence type="ECO:0000259" key="7">
    <source>
        <dbReference type="Pfam" id="PF00703"/>
    </source>
</evidence>
<sequence>MTTIPLSGKWNLSSPDSAHATSMPIPGDIHTALKTAGIIPDPYIGRNENDVQWVAHQDWQIERSFNVDDPEGSWYLDFTYLDTVAIIFINDVPVLSADNCFRRYRPDVSQAIKPGENTIRILFHSNIKAGAERQARQPFYLPFSKNCPIPDGNMLRKPQCHFGWDWNLAIAPLGLYGDIAVRRLETARIEHIVTEQRHHNEGSVDLHLSVSLHADAQGVIPIHLQLGDERTRLDCGMRPGENTVQHVFHIEQPKLWWPAGSGEQALYPLTVDTPTETIKKQIGLRTVELLTDKDEAGSRFAFRINGREIFCRGANWIPADALFSLTSPEKTADLLQSAVDANMNMIRIWGGGFYEDETFYDTCDRLGLMVWQDFQFACNIYPSTPDFLEKVEHEVEYQTKRLISHPSIVLWCGDNELVGALLWYEETRTNRDRYLVSYDRLNHTIERAMKKAVPQAIWWPSSPASGYLDYGDAWHADGSGDMHFWSVWHENKPFEHYRDVKPRFCSEFGFQSYTSLPVIHTYAEEKDLNIASPVMEHHQRNVGGNERIAATMFRNFRFPGDFANFVYLSQVQQGIAIKTAVDYWRSLKPHCMGALYWQLNDTWPVASWASLDYGGSWKVLHYMARRFFQPVSVAAIPSEGGKEIRFSLVNDTLEEVTVTLNVSLLDLDGKRHSLLSVDAVCSPDAAVTALTIGSDAVSKDCLLAWSFTTSNGSGGEGHHVMESYKALELQPARLEISVSPVGDGSFDILVQSAGLALFVLIESETPGRYSDNAFDLAAGENRKVRFTPSEPAAGPPKFRIYDLQSCQSAG</sequence>
<dbReference type="Gene3D" id="2.60.40.10">
    <property type="entry name" value="Immunoglobulins"/>
    <property type="match status" value="2"/>
</dbReference>
<evidence type="ECO:0000313" key="11">
    <source>
        <dbReference type="Proteomes" id="UP000311605"/>
    </source>
</evidence>
<dbReference type="Gene3D" id="2.60.120.260">
    <property type="entry name" value="Galactose-binding domain-like"/>
    <property type="match status" value="1"/>
</dbReference>
<dbReference type="Pfam" id="PF22666">
    <property type="entry name" value="Glyco_hydro_2_N2"/>
    <property type="match status" value="1"/>
</dbReference>
<reference evidence="10 11" key="1">
    <citation type="submission" date="2019-06" db="EMBL/GenBank/DDBJ databases">
        <title>The draft genome of Rhizobium smilacinae PTYR-5.</title>
        <authorList>
            <person name="Liu L."/>
            <person name="Li L."/>
            <person name="Zhang X."/>
        </authorList>
    </citation>
    <scope>NUCLEOTIDE SEQUENCE [LARGE SCALE GENOMIC DNA]</scope>
    <source>
        <strain evidence="10 11">PTYR-5</strain>
    </source>
</reference>
<dbReference type="Pfam" id="PF17753">
    <property type="entry name" value="Ig_mannosidase"/>
    <property type="match status" value="1"/>
</dbReference>
<evidence type="ECO:0000256" key="6">
    <source>
        <dbReference type="ARBA" id="ARBA00023295"/>
    </source>
</evidence>
<protein>
    <recommendedName>
        <fullName evidence="3">beta-mannosidase</fullName>
        <ecNumber evidence="3">3.2.1.25</ecNumber>
    </recommendedName>
</protein>
<evidence type="ECO:0000256" key="5">
    <source>
        <dbReference type="ARBA" id="ARBA00023180"/>
    </source>
</evidence>
<dbReference type="GO" id="GO:0004567">
    <property type="term" value="F:beta-mannosidase activity"/>
    <property type="evidence" value="ECO:0007669"/>
    <property type="project" value="UniProtKB-EC"/>
</dbReference>
<keyword evidence="11" id="KW-1185">Reference proteome</keyword>
<feature type="domain" description="Beta-mannosidase-like galactose-binding" evidence="9">
    <location>
        <begin position="10"/>
        <end position="176"/>
    </location>
</feature>
<dbReference type="InterPro" id="IPR041625">
    <property type="entry name" value="Beta-mannosidase_Ig"/>
</dbReference>
<evidence type="ECO:0000256" key="3">
    <source>
        <dbReference type="ARBA" id="ARBA00012754"/>
    </source>
</evidence>
<feature type="domain" description="Beta-mannosidase Ig-fold" evidence="8">
    <location>
        <begin position="730"/>
        <end position="796"/>
    </location>
</feature>
<dbReference type="InterPro" id="IPR017853">
    <property type="entry name" value="GH"/>
</dbReference>
<dbReference type="Gene3D" id="3.20.20.80">
    <property type="entry name" value="Glycosidases"/>
    <property type="match status" value="1"/>
</dbReference>
<dbReference type="EMBL" id="VDMN01000001">
    <property type="protein sequence ID" value="TNM64895.1"/>
    <property type="molecule type" value="Genomic_DNA"/>
</dbReference>
<dbReference type="InterPro" id="IPR054593">
    <property type="entry name" value="Beta-mannosidase-like_N2"/>
</dbReference>
<gene>
    <name evidence="10" type="ORF">FHP24_00885</name>
</gene>